<dbReference type="EMBL" id="JAGMWN010000010">
    <property type="protein sequence ID" value="MBP5858647.1"/>
    <property type="molecule type" value="Genomic_DNA"/>
</dbReference>
<protein>
    <submittedName>
        <fullName evidence="2">Class I SAM-dependent methyltransferase</fullName>
    </submittedName>
</protein>
<evidence type="ECO:0000313" key="2">
    <source>
        <dbReference type="EMBL" id="MBP5858647.1"/>
    </source>
</evidence>
<sequence>MTARADRTVDALYQGLRGRFGGTGPGANGYVTAGFFRREQRVLLALVVATAAGRDDPPVILDIACGSGLMLGDATARARLPAGTRVLGLDFNARACRDAAANGVRIARGDAFRLPFADGALSHAVNCQFLNQQTAAARAPFLAEAHRVLAPGGHLILLWRKADSWPHRAVNALLSARDRRAGRPVFPQVDHPMAALIAEAEATGFRVARAGVTLPVAPRPGGAAPVLGARSPLARPLGASNLLVLRKAAPGGAP</sequence>
<dbReference type="Pfam" id="PF08241">
    <property type="entry name" value="Methyltransf_11"/>
    <property type="match status" value="1"/>
</dbReference>
<dbReference type="GO" id="GO:0008757">
    <property type="term" value="F:S-adenosylmethionine-dependent methyltransferase activity"/>
    <property type="evidence" value="ECO:0007669"/>
    <property type="project" value="InterPro"/>
</dbReference>
<keyword evidence="2" id="KW-0808">Transferase</keyword>
<dbReference type="CDD" id="cd02440">
    <property type="entry name" value="AdoMet_MTases"/>
    <property type="match status" value="1"/>
</dbReference>
<evidence type="ECO:0000313" key="3">
    <source>
        <dbReference type="Proteomes" id="UP000672602"/>
    </source>
</evidence>
<dbReference type="Proteomes" id="UP000672602">
    <property type="component" value="Unassembled WGS sequence"/>
</dbReference>
<proteinExistence type="predicted"/>
<comment type="caution">
    <text evidence="2">The sequence shown here is derived from an EMBL/GenBank/DDBJ whole genome shotgun (WGS) entry which is preliminary data.</text>
</comment>
<dbReference type="PANTHER" id="PTHR43591">
    <property type="entry name" value="METHYLTRANSFERASE"/>
    <property type="match status" value="1"/>
</dbReference>
<name>A0A8J7S1J2_9PROT</name>
<gene>
    <name evidence="2" type="ORF">KAJ83_16625</name>
</gene>
<keyword evidence="2" id="KW-0489">Methyltransferase</keyword>
<accession>A0A8J7S1J2</accession>
<evidence type="ECO:0000259" key="1">
    <source>
        <dbReference type="Pfam" id="PF08241"/>
    </source>
</evidence>
<feature type="domain" description="Methyltransferase type 11" evidence="1">
    <location>
        <begin position="61"/>
        <end position="157"/>
    </location>
</feature>
<dbReference type="InterPro" id="IPR013216">
    <property type="entry name" value="Methyltransf_11"/>
</dbReference>
<reference evidence="2" key="1">
    <citation type="submission" date="2021-04" db="EMBL/GenBank/DDBJ databases">
        <authorList>
            <person name="Zhang D.-C."/>
        </authorList>
    </citation>
    <scope>NUCLEOTIDE SEQUENCE</scope>
    <source>
        <strain evidence="2">CGMCC 1.15697</strain>
    </source>
</reference>
<dbReference type="PANTHER" id="PTHR43591:SF24">
    <property type="entry name" value="2-METHOXY-6-POLYPRENYL-1,4-BENZOQUINOL METHYLASE, MITOCHONDRIAL"/>
    <property type="match status" value="1"/>
</dbReference>
<dbReference type="AlphaFoldDB" id="A0A8J7S1J2"/>
<dbReference type="InterPro" id="IPR029063">
    <property type="entry name" value="SAM-dependent_MTases_sf"/>
</dbReference>
<dbReference type="GO" id="GO:0032259">
    <property type="term" value="P:methylation"/>
    <property type="evidence" value="ECO:0007669"/>
    <property type="project" value="UniProtKB-KW"/>
</dbReference>
<dbReference type="Gene3D" id="3.40.50.150">
    <property type="entry name" value="Vaccinia Virus protein VP39"/>
    <property type="match status" value="1"/>
</dbReference>
<dbReference type="SUPFAM" id="SSF53335">
    <property type="entry name" value="S-adenosyl-L-methionine-dependent methyltransferases"/>
    <property type="match status" value="1"/>
</dbReference>
<keyword evidence="3" id="KW-1185">Reference proteome</keyword>
<organism evidence="2 3">
    <name type="scientific">Marivibrio halodurans</name>
    <dbReference type="NCBI Taxonomy" id="2039722"/>
    <lineage>
        <taxon>Bacteria</taxon>
        <taxon>Pseudomonadati</taxon>
        <taxon>Pseudomonadota</taxon>
        <taxon>Alphaproteobacteria</taxon>
        <taxon>Rhodospirillales</taxon>
        <taxon>Rhodospirillaceae</taxon>
        <taxon>Marivibrio</taxon>
    </lineage>
</organism>
<dbReference type="RefSeq" id="WP_210683241.1">
    <property type="nucleotide sequence ID" value="NZ_JAGMWN010000010.1"/>
</dbReference>